<dbReference type="GO" id="GO:0003677">
    <property type="term" value="F:DNA binding"/>
    <property type="evidence" value="ECO:0007669"/>
    <property type="project" value="InterPro"/>
</dbReference>
<dbReference type="Proteomes" id="UP000249890">
    <property type="component" value="Chromosome"/>
</dbReference>
<keyword evidence="3" id="KW-1185">Reference proteome</keyword>
<gene>
    <name evidence="2" type="ORF">B9T62_28000</name>
</gene>
<protein>
    <recommendedName>
        <fullName evidence="1">Transposase IS4-like domain-containing protein</fullName>
    </recommendedName>
</protein>
<name>A0A2Z2KC21_9BACL</name>
<dbReference type="GO" id="GO:0004803">
    <property type="term" value="F:transposase activity"/>
    <property type="evidence" value="ECO:0007669"/>
    <property type="project" value="InterPro"/>
</dbReference>
<evidence type="ECO:0000259" key="1">
    <source>
        <dbReference type="Pfam" id="PF01609"/>
    </source>
</evidence>
<dbReference type="SUPFAM" id="SSF53098">
    <property type="entry name" value="Ribonuclease H-like"/>
    <property type="match status" value="1"/>
</dbReference>
<proteinExistence type="predicted"/>
<evidence type="ECO:0000313" key="3">
    <source>
        <dbReference type="Proteomes" id="UP000249890"/>
    </source>
</evidence>
<dbReference type="RefSeq" id="WP_087918252.1">
    <property type="nucleotide sequence ID" value="NZ_CP021780.1"/>
</dbReference>
<evidence type="ECO:0000313" key="2">
    <source>
        <dbReference type="EMBL" id="ASA24266.1"/>
    </source>
</evidence>
<dbReference type="EMBL" id="CP021780">
    <property type="protein sequence ID" value="ASA24266.1"/>
    <property type="molecule type" value="Genomic_DNA"/>
</dbReference>
<dbReference type="OrthoDB" id="368860at2"/>
<organism evidence="2 3">
    <name type="scientific">Paenibacillus donghaensis</name>
    <dbReference type="NCBI Taxonomy" id="414771"/>
    <lineage>
        <taxon>Bacteria</taxon>
        <taxon>Bacillati</taxon>
        <taxon>Bacillota</taxon>
        <taxon>Bacilli</taxon>
        <taxon>Bacillales</taxon>
        <taxon>Paenibacillaceae</taxon>
        <taxon>Paenibacillus</taxon>
    </lineage>
</organism>
<accession>A0A2Z2KC21</accession>
<dbReference type="InterPro" id="IPR012337">
    <property type="entry name" value="RNaseH-like_sf"/>
</dbReference>
<dbReference type="GO" id="GO:0006313">
    <property type="term" value="P:DNA transposition"/>
    <property type="evidence" value="ECO:0007669"/>
    <property type="project" value="InterPro"/>
</dbReference>
<reference evidence="2 3" key="1">
    <citation type="submission" date="2017-06" db="EMBL/GenBank/DDBJ databases">
        <title>Complete genome sequence of Paenibacillus donghaensis KCTC 13049T isolated from East Sea sediment, South Korea.</title>
        <authorList>
            <person name="Jung B.K."/>
            <person name="Hong S.-J."/>
            <person name="Shin J.-H."/>
        </authorList>
    </citation>
    <scope>NUCLEOTIDE SEQUENCE [LARGE SCALE GENOMIC DNA]</scope>
    <source>
        <strain evidence="2 3">KCTC 13049</strain>
    </source>
</reference>
<dbReference type="InterPro" id="IPR002559">
    <property type="entry name" value="Transposase_11"/>
</dbReference>
<sequence length="146" mass="16942">MELFAKFVNKTLSAILGGNPYKCCEVLINGTFPIRKLTHFKCGKKLTDVAIETIGKVHDGPIGEQLADKNYILVQDRAYGKIKRFDQYAREQQYFVTRIKENVMLVKPHSLKRQSVEDSNVTKDITCYLDKAHWGIEVFFRWIKQN</sequence>
<dbReference type="AlphaFoldDB" id="A0A2Z2KC21"/>
<feature type="domain" description="Transposase IS4-like" evidence="1">
    <location>
        <begin position="46"/>
        <end position="145"/>
    </location>
</feature>
<dbReference type="KEGG" id="pdh:B9T62_28000"/>
<dbReference type="Pfam" id="PF01609">
    <property type="entry name" value="DDE_Tnp_1"/>
    <property type="match status" value="1"/>
</dbReference>